<reference evidence="3 4" key="1">
    <citation type="submission" date="2024-09" db="EMBL/GenBank/DDBJ databases">
        <authorList>
            <person name="Sun Q."/>
            <person name="Mori K."/>
        </authorList>
    </citation>
    <scope>NUCLEOTIDE SEQUENCE [LARGE SCALE GENOMIC DNA]</scope>
    <source>
        <strain evidence="3 4">CCM 4839</strain>
    </source>
</reference>
<dbReference type="Gene3D" id="3.40.30.10">
    <property type="entry name" value="Glutaredoxin"/>
    <property type="match status" value="1"/>
</dbReference>
<evidence type="ECO:0000259" key="2">
    <source>
        <dbReference type="Pfam" id="PF00085"/>
    </source>
</evidence>
<sequence length="174" mass="19808">MKKKSKMNKPIIFIGIIVVLFALIFVLNNSNKNALYGKSSSDLNPATRELLDDPNYQNIILPGDLADMKKNKEDFFVYFFSSDCSHCRFTTPQLTPLVKELGVDMKMFNLLEFREYFGKENIEFTPTLVYFKDGVQAERLVGGLKEEGTDSGYSLDDFKAFFEKYKTSEGGSAK</sequence>
<evidence type="ECO:0000256" key="1">
    <source>
        <dbReference type="SAM" id="Phobius"/>
    </source>
</evidence>
<dbReference type="Pfam" id="PF00085">
    <property type="entry name" value="Thioredoxin"/>
    <property type="match status" value="1"/>
</dbReference>
<dbReference type="SUPFAM" id="SSF52833">
    <property type="entry name" value="Thioredoxin-like"/>
    <property type="match status" value="1"/>
</dbReference>
<dbReference type="InterPro" id="IPR036249">
    <property type="entry name" value="Thioredoxin-like_sf"/>
</dbReference>
<keyword evidence="1" id="KW-0472">Membrane</keyword>
<keyword evidence="1" id="KW-1133">Transmembrane helix</keyword>
<accession>A0ABV6JB56</accession>
<dbReference type="Proteomes" id="UP001589818">
    <property type="component" value="Unassembled WGS sequence"/>
</dbReference>
<proteinExistence type="predicted"/>
<name>A0ABV6JB56_9BACL</name>
<dbReference type="InterPro" id="IPR013766">
    <property type="entry name" value="Thioredoxin_domain"/>
</dbReference>
<dbReference type="RefSeq" id="WP_256555582.1">
    <property type="nucleotide sequence ID" value="NZ_JANHOF010000016.1"/>
</dbReference>
<dbReference type="CDD" id="cd02947">
    <property type="entry name" value="TRX_family"/>
    <property type="match status" value="1"/>
</dbReference>
<organism evidence="3 4">
    <name type="scientific">Paenibacillus mendelii</name>
    <dbReference type="NCBI Taxonomy" id="206163"/>
    <lineage>
        <taxon>Bacteria</taxon>
        <taxon>Bacillati</taxon>
        <taxon>Bacillota</taxon>
        <taxon>Bacilli</taxon>
        <taxon>Bacillales</taxon>
        <taxon>Paenibacillaceae</taxon>
        <taxon>Paenibacillus</taxon>
    </lineage>
</organism>
<dbReference type="EMBL" id="JBHLVF010000028">
    <property type="protein sequence ID" value="MFC0393113.1"/>
    <property type="molecule type" value="Genomic_DNA"/>
</dbReference>
<feature type="transmembrane region" description="Helical" evidence="1">
    <location>
        <begin position="12"/>
        <end position="30"/>
    </location>
</feature>
<protein>
    <submittedName>
        <fullName evidence="3">Thioredoxin family protein</fullName>
    </submittedName>
</protein>
<gene>
    <name evidence="3" type="ORF">ACFFJ8_17240</name>
</gene>
<evidence type="ECO:0000313" key="3">
    <source>
        <dbReference type="EMBL" id="MFC0393113.1"/>
    </source>
</evidence>
<keyword evidence="1" id="KW-0812">Transmembrane</keyword>
<keyword evidence="4" id="KW-1185">Reference proteome</keyword>
<feature type="domain" description="Thioredoxin" evidence="2">
    <location>
        <begin position="68"/>
        <end position="146"/>
    </location>
</feature>
<comment type="caution">
    <text evidence="3">The sequence shown here is derived from an EMBL/GenBank/DDBJ whole genome shotgun (WGS) entry which is preliminary data.</text>
</comment>
<evidence type="ECO:0000313" key="4">
    <source>
        <dbReference type="Proteomes" id="UP001589818"/>
    </source>
</evidence>